<dbReference type="OrthoDB" id="9794155at2"/>
<proteinExistence type="inferred from homology"/>
<keyword evidence="1" id="KW-1015">Disulfide bond</keyword>
<gene>
    <name evidence="4" type="ORF">SAMN04488559_101258</name>
</gene>
<dbReference type="PROSITE" id="PS51353">
    <property type="entry name" value="ARSC"/>
    <property type="match status" value="1"/>
</dbReference>
<evidence type="ECO:0000313" key="4">
    <source>
        <dbReference type="EMBL" id="SER53667.1"/>
    </source>
</evidence>
<dbReference type="STRING" id="142588.SAMN04488559_101258"/>
<dbReference type="InterPro" id="IPR036249">
    <property type="entry name" value="Thioredoxin-like_sf"/>
</dbReference>
<keyword evidence="2" id="KW-0676">Redox-active center</keyword>
<comment type="similarity">
    <text evidence="3">Belongs to the ArsC family.</text>
</comment>
<sequence length="119" mass="13956">MIKFYWYPKCSTCKKAKAWMDEHQIKYEVIDMIQTPPTAKELAQWMEKYPALPIRRFFNTSGIRYREQGLKDKVQDMTIQAASELLATDGMLIKRPILTDGKSLTLGFKEAEFEKTWQA</sequence>
<dbReference type="InterPro" id="IPR006504">
    <property type="entry name" value="Tscrpt_reg_Spx/MgsR"/>
</dbReference>
<evidence type="ECO:0000256" key="2">
    <source>
        <dbReference type="ARBA" id="ARBA00023284"/>
    </source>
</evidence>
<dbReference type="RefSeq" id="WP_092649453.1">
    <property type="nucleotide sequence ID" value="NZ_FOHA01000001.1"/>
</dbReference>
<reference evidence="4 5" key="1">
    <citation type="submission" date="2016-10" db="EMBL/GenBank/DDBJ databases">
        <authorList>
            <person name="de Groot N.N."/>
        </authorList>
    </citation>
    <scope>NUCLEOTIDE SEQUENCE [LARGE SCALE GENOMIC DNA]</scope>
    <source>
        <strain evidence="4 5">DSM 13760</strain>
    </source>
</reference>
<protein>
    <submittedName>
        <fullName evidence="4">Arsenate reductase</fullName>
    </submittedName>
</protein>
<dbReference type="SUPFAM" id="SSF52833">
    <property type="entry name" value="Thioredoxin-like"/>
    <property type="match status" value="1"/>
</dbReference>
<dbReference type="Proteomes" id="UP000198948">
    <property type="component" value="Unassembled WGS sequence"/>
</dbReference>
<dbReference type="Gene3D" id="3.40.30.10">
    <property type="entry name" value="Glutaredoxin"/>
    <property type="match status" value="1"/>
</dbReference>
<keyword evidence="5" id="KW-1185">Reference proteome</keyword>
<dbReference type="PROSITE" id="PS51354">
    <property type="entry name" value="GLUTAREDOXIN_2"/>
    <property type="match status" value="1"/>
</dbReference>
<dbReference type="AlphaFoldDB" id="A0A1H9PZM7"/>
<evidence type="ECO:0000313" key="5">
    <source>
        <dbReference type="Proteomes" id="UP000198948"/>
    </source>
</evidence>
<evidence type="ECO:0000256" key="1">
    <source>
        <dbReference type="ARBA" id="ARBA00023157"/>
    </source>
</evidence>
<dbReference type="Pfam" id="PF03960">
    <property type="entry name" value="ArsC"/>
    <property type="match status" value="1"/>
</dbReference>
<dbReference type="NCBIfam" id="TIGR01617">
    <property type="entry name" value="arsC_related"/>
    <property type="match status" value="1"/>
</dbReference>
<organism evidence="4 5">
    <name type="scientific">Isobaculum melis</name>
    <dbReference type="NCBI Taxonomy" id="142588"/>
    <lineage>
        <taxon>Bacteria</taxon>
        <taxon>Bacillati</taxon>
        <taxon>Bacillota</taxon>
        <taxon>Bacilli</taxon>
        <taxon>Lactobacillales</taxon>
        <taxon>Carnobacteriaceae</taxon>
        <taxon>Isobaculum</taxon>
    </lineage>
</organism>
<evidence type="ECO:0000256" key="3">
    <source>
        <dbReference type="PROSITE-ProRule" id="PRU01282"/>
    </source>
</evidence>
<dbReference type="PANTHER" id="PTHR30041">
    <property type="entry name" value="ARSENATE REDUCTASE"/>
    <property type="match status" value="1"/>
</dbReference>
<dbReference type="PANTHER" id="PTHR30041:SF8">
    <property type="entry name" value="PROTEIN YFFB"/>
    <property type="match status" value="1"/>
</dbReference>
<dbReference type="InterPro" id="IPR006660">
    <property type="entry name" value="Arsenate_reductase-like"/>
</dbReference>
<dbReference type="CDD" id="cd03036">
    <property type="entry name" value="ArsC_like"/>
    <property type="match status" value="1"/>
</dbReference>
<name>A0A1H9PZM7_9LACT</name>
<dbReference type="EMBL" id="FOHA01000001">
    <property type="protein sequence ID" value="SER53667.1"/>
    <property type="molecule type" value="Genomic_DNA"/>
</dbReference>
<accession>A0A1H9PZM7</accession>